<dbReference type="Pfam" id="PF25601">
    <property type="entry name" value="AAA_lid_14"/>
    <property type="match status" value="1"/>
</dbReference>
<dbReference type="InterPro" id="IPR058031">
    <property type="entry name" value="AAA_lid_NorR"/>
</dbReference>
<dbReference type="SUPFAM" id="SSF46689">
    <property type="entry name" value="Homeodomain-like"/>
    <property type="match status" value="1"/>
</dbReference>
<evidence type="ECO:0000256" key="2">
    <source>
        <dbReference type="ARBA" id="ARBA00022840"/>
    </source>
</evidence>
<dbReference type="PROSITE" id="PS50045">
    <property type="entry name" value="SIGMA54_INTERACT_4"/>
    <property type="match status" value="1"/>
</dbReference>
<evidence type="ECO:0000256" key="1">
    <source>
        <dbReference type="ARBA" id="ARBA00022741"/>
    </source>
</evidence>
<dbReference type="InterPro" id="IPR002197">
    <property type="entry name" value="HTH_Fis"/>
</dbReference>
<dbReference type="GO" id="GO:0005524">
    <property type="term" value="F:ATP binding"/>
    <property type="evidence" value="ECO:0007669"/>
    <property type="project" value="UniProtKB-KW"/>
</dbReference>
<accession>A0A418T205</accession>
<dbReference type="Pfam" id="PF00158">
    <property type="entry name" value="Sigma54_activat"/>
    <property type="match status" value="1"/>
</dbReference>
<dbReference type="SUPFAM" id="SSF52540">
    <property type="entry name" value="P-loop containing nucleoside triphosphate hydrolases"/>
    <property type="match status" value="1"/>
</dbReference>
<dbReference type="GO" id="GO:0006355">
    <property type="term" value="P:regulation of DNA-templated transcription"/>
    <property type="evidence" value="ECO:0007669"/>
    <property type="project" value="InterPro"/>
</dbReference>
<evidence type="ECO:0000256" key="6">
    <source>
        <dbReference type="PROSITE-ProRule" id="PRU00169"/>
    </source>
</evidence>
<evidence type="ECO:0000256" key="3">
    <source>
        <dbReference type="ARBA" id="ARBA00023012"/>
    </source>
</evidence>
<dbReference type="AlphaFoldDB" id="A0A418T205"/>
<keyword evidence="1" id="KW-0547">Nucleotide-binding</keyword>
<keyword evidence="3" id="KW-0902">Two-component regulatory system</keyword>
<dbReference type="SMART" id="SM00448">
    <property type="entry name" value="REC"/>
    <property type="match status" value="1"/>
</dbReference>
<proteinExistence type="predicted"/>
<feature type="modified residue" description="4-aspartylphosphate" evidence="6">
    <location>
        <position position="57"/>
    </location>
</feature>
<dbReference type="GO" id="GO:0000160">
    <property type="term" value="P:phosphorelay signal transduction system"/>
    <property type="evidence" value="ECO:0007669"/>
    <property type="project" value="UniProtKB-KW"/>
</dbReference>
<evidence type="ECO:0000256" key="4">
    <source>
        <dbReference type="ARBA" id="ARBA00023015"/>
    </source>
</evidence>
<name>A0A418T205_9RHOB</name>
<evidence type="ECO:0000313" key="9">
    <source>
        <dbReference type="EMBL" id="RJE87239.1"/>
    </source>
</evidence>
<dbReference type="Pfam" id="PF02954">
    <property type="entry name" value="HTH_8"/>
    <property type="match status" value="1"/>
</dbReference>
<keyword evidence="5" id="KW-0804">Transcription</keyword>
<keyword evidence="2" id="KW-0067">ATP-binding</keyword>
<dbReference type="InterPro" id="IPR027417">
    <property type="entry name" value="P-loop_NTPase"/>
</dbReference>
<dbReference type="Gene3D" id="3.40.50.2300">
    <property type="match status" value="1"/>
</dbReference>
<evidence type="ECO:0000313" key="10">
    <source>
        <dbReference type="Proteomes" id="UP000284202"/>
    </source>
</evidence>
<protein>
    <submittedName>
        <fullName evidence="9">Sigma-54-dependent Fis family transcriptional regulator</fullName>
    </submittedName>
</protein>
<keyword evidence="10" id="KW-1185">Reference proteome</keyword>
<dbReference type="Gene3D" id="1.10.10.60">
    <property type="entry name" value="Homeodomain-like"/>
    <property type="match status" value="1"/>
</dbReference>
<dbReference type="RefSeq" id="WP_119746805.1">
    <property type="nucleotide sequence ID" value="NZ_QZCG01000003.1"/>
</dbReference>
<dbReference type="EMBL" id="QZCG01000003">
    <property type="protein sequence ID" value="RJE87239.1"/>
    <property type="molecule type" value="Genomic_DNA"/>
</dbReference>
<organism evidence="9 10">
    <name type="scientific">Paracoccus onubensis</name>
    <dbReference type="NCBI Taxonomy" id="1675788"/>
    <lineage>
        <taxon>Bacteria</taxon>
        <taxon>Pseudomonadati</taxon>
        <taxon>Pseudomonadota</taxon>
        <taxon>Alphaproteobacteria</taxon>
        <taxon>Rhodobacterales</taxon>
        <taxon>Paracoccaceae</taxon>
        <taxon>Paracoccus</taxon>
    </lineage>
</organism>
<dbReference type="PROSITE" id="PS50110">
    <property type="entry name" value="RESPONSE_REGULATORY"/>
    <property type="match status" value="1"/>
</dbReference>
<reference evidence="10" key="1">
    <citation type="submission" date="2018-09" db="EMBL/GenBank/DDBJ databases">
        <title>Acidovorax cavernicola nov. sp. isolated from Gruta de las Maravillas (Aracena, Spain).</title>
        <authorList>
            <person name="Jurado V."/>
            <person name="Gutierrez-Patricio S."/>
            <person name="Gonzalez-Pimentel J.L."/>
            <person name="Miller A.Z."/>
            <person name="Laiz L."/>
            <person name="Saiz-Jimenez C."/>
        </authorList>
    </citation>
    <scope>NUCLEOTIDE SEQUENCE [LARGE SCALE GENOMIC DNA]</scope>
    <source>
        <strain evidence="10">1011MAR3C25</strain>
    </source>
</reference>
<dbReference type="GO" id="GO:0043565">
    <property type="term" value="F:sequence-specific DNA binding"/>
    <property type="evidence" value="ECO:0007669"/>
    <property type="project" value="InterPro"/>
</dbReference>
<dbReference type="OrthoDB" id="9802388at2"/>
<evidence type="ECO:0000256" key="5">
    <source>
        <dbReference type="ARBA" id="ARBA00023163"/>
    </source>
</evidence>
<dbReference type="InterPro" id="IPR011006">
    <property type="entry name" value="CheY-like_superfamily"/>
</dbReference>
<dbReference type="SUPFAM" id="SSF52172">
    <property type="entry name" value="CheY-like"/>
    <property type="match status" value="1"/>
</dbReference>
<dbReference type="Gene3D" id="3.40.50.300">
    <property type="entry name" value="P-loop containing nucleotide triphosphate hydrolases"/>
    <property type="match status" value="1"/>
</dbReference>
<feature type="domain" description="Response regulatory" evidence="8">
    <location>
        <begin position="6"/>
        <end position="122"/>
    </location>
</feature>
<feature type="domain" description="Sigma-54 factor interaction" evidence="7">
    <location>
        <begin position="133"/>
        <end position="336"/>
    </location>
</feature>
<dbReference type="Proteomes" id="UP000284202">
    <property type="component" value="Unassembled WGS sequence"/>
</dbReference>
<dbReference type="Gene3D" id="1.10.8.60">
    <property type="match status" value="1"/>
</dbReference>
<dbReference type="InterPro" id="IPR002078">
    <property type="entry name" value="Sigma_54_int"/>
</dbReference>
<dbReference type="Pfam" id="PF00072">
    <property type="entry name" value="Response_reg"/>
    <property type="match status" value="1"/>
</dbReference>
<evidence type="ECO:0000259" key="7">
    <source>
        <dbReference type="PROSITE" id="PS50045"/>
    </source>
</evidence>
<evidence type="ECO:0000259" key="8">
    <source>
        <dbReference type="PROSITE" id="PS50110"/>
    </source>
</evidence>
<keyword evidence="6" id="KW-0597">Phosphoprotein</keyword>
<dbReference type="PRINTS" id="PR01590">
    <property type="entry name" value="HTHFIS"/>
</dbReference>
<dbReference type="InterPro" id="IPR001789">
    <property type="entry name" value="Sig_transdc_resp-reg_receiver"/>
</dbReference>
<keyword evidence="4" id="KW-0805">Transcription regulation</keyword>
<sequence>MLNQRRIALIEDDEIMGGSIAQRLKLEGAEIIWHKQMVRALGAIRTPRAPIDAVICDIILPDGTGEDLFATLCRTSTPPPFLFITGQGSIAQAVRLMQSGAVDYVTKPFDMSVFLDRLVLLMKPRNALEMPPLVGISPAAQRVEELVEQAANRNGHVTILGGPGTGKISIAKRLHELSDRCSAPFLTVNFARDQKVEQALFAAGGAMEAVGEGILCLQSIDRMSEALQDRLLTSLDRDFAGRIISTTDPTIEDEVASGSFRADLFAQLSEVEIPVPPFRQRPDDAVWLMNRLFDQLNAKHDPPLRGISALTEQALRGHDLSGGGREIRTRLTRAIQTARDGWIQPADLFPERLAEGDWFLTLAEARDAAERSQIIAALEQTGGHLGKTAKLLRIARTTLWEKMQKFGLS</sequence>
<gene>
    <name evidence="9" type="ORF">D3P04_05705</name>
</gene>
<dbReference type="PANTHER" id="PTHR32071">
    <property type="entry name" value="TRANSCRIPTIONAL REGULATORY PROTEIN"/>
    <property type="match status" value="1"/>
</dbReference>
<comment type="caution">
    <text evidence="9">The sequence shown here is derived from an EMBL/GenBank/DDBJ whole genome shotgun (WGS) entry which is preliminary data.</text>
</comment>
<dbReference type="InterPro" id="IPR009057">
    <property type="entry name" value="Homeodomain-like_sf"/>
</dbReference>